<protein>
    <submittedName>
        <fullName evidence="2">Glycosyl transferase</fullName>
    </submittedName>
</protein>
<dbReference type="InterPro" id="IPR029044">
    <property type="entry name" value="Nucleotide-diphossugar_trans"/>
</dbReference>
<dbReference type="RefSeq" id="WP_188465758.1">
    <property type="nucleotide sequence ID" value="NZ_BMFQ01000003.1"/>
</dbReference>
<dbReference type="SUPFAM" id="SSF53448">
    <property type="entry name" value="Nucleotide-diphospho-sugar transferases"/>
    <property type="match status" value="1"/>
</dbReference>
<proteinExistence type="predicted"/>
<dbReference type="Proteomes" id="UP000625976">
    <property type="component" value="Unassembled WGS sequence"/>
</dbReference>
<dbReference type="GO" id="GO:0016758">
    <property type="term" value="F:hexosyltransferase activity"/>
    <property type="evidence" value="ECO:0007669"/>
    <property type="project" value="UniProtKB-ARBA"/>
</dbReference>
<dbReference type="PANTHER" id="PTHR22916:SF3">
    <property type="entry name" value="UDP-GLCNAC:BETAGAL BETA-1,3-N-ACETYLGLUCOSAMINYLTRANSFERASE-LIKE PROTEIN 1"/>
    <property type="match status" value="1"/>
</dbReference>
<dbReference type="EMBL" id="BMFQ01000003">
    <property type="protein sequence ID" value="GGG54703.1"/>
    <property type="molecule type" value="Genomic_DNA"/>
</dbReference>
<evidence type="ECO:0000259" key="1">
    <source>
        <dbReference type="Pfam" id="PF00535"/>
    </source>
</evidence>
<keyword evidence="3" id="KW-1185">Reference proteome</keyword>
<dbReference type="Gene3D" id="3.90.550.10">
    <property type="entry name" value="Spore Coat Polysaccharide Biosynthesis Protein SpsA, Chain A"/>
    <property type="match status" value="1"/>
</dbReference>
<dbReference type="PANTHER" id="PTHR22916">
    <property type="entry name" value="GLYCOSYLTRANSFERASE"/>
    <property type="match status" value="1"/>
</dbReference>
<dbReference type="AlphaFoldDB" id="A0A917GS03"/>
<gene>
    <name evidence="2" type="ORF">GCM10010976_27060</name>
</gene>
<accession>A0A917GS03</accession>
<evidence type="ECO:0000313" key="2">
    <source>
        <dbReference type="EMBL" id="GGG54703.1"/>
    </source>
</evidence>
<reference evidence="2" key="1">
    <citation type="journal article" date="2014" name="Int. J. Syst. Evol. Microbiol.">
        <title>Complete genome sequence of Corynebacterium casei LMG S-19264T (=DSM 44701T), isolated from a smear-ripened cheese.</title>
        <authorList>
            <consortium name="US DOE Joint Genome Institute (JGI-PGF)"/>
            <person name="Walter F."/>
            <person name="Albersmeier A."/>
            <person name="Kalinowski J."/>
            <person name="Ruckert C."/>
        </authorList>
    </citation>
    <scope>NUCLEOTIDE SEQUENCE</scope>
    <source>
        <strain evidence="2">CGMCC 1.12751</strain>
    </source>
</reference>
<dbReference type="Pfam" id="PF00535">
    <property type="entry name" value="Glycos_transf_2"/>
    <property type="match status" value="1"/>
</dbReference>
<evidence type="ECO:0000313" key="3">
    <source>
        <dbReference type="Proteomes" id="UP000625976"/>
    </source>
</evidence>
<reference evidence="2" key="2">
    <citation type="submission" date="2020-09" db="EMBL/GenBank/DDBJ databases">
        <authorList>
            <person name="Sun Q."/>
            <person name="Zhou Y."/>
        </authorList>
    </citation>
    <scope>NUCLEOTIDE SEQUENCE</scope>
    <source>
        <strain evidence="2">CGMCC 1.12751</strain>
    </source>
</reference>
<comment type="caution">
    <text evidence="2">The sequence shown here is derived from an EMBL/GenBank/DDBJ whole genome shotgun (WGS) entry which is preliminary data.</text>
</comment>
<keyword evidence="2" id="KW-0808">Transferase</keyword>
<feature type="domain" description="Glycosyltransferase 2-like" evidence="1">
    <location>
        <begin position="6"/>
        <end position="167"/>
    </location>
</feature>
<name>A0A917GS03_9FLAO</name>
<dbReference type="CDD" id="cd00761">
    <property type="entry name" value="Glyco_tranf_GTA_type"/>
    <property type="match status" value="1"/>
</dbReference>
<dbReference type="InterPro" id="IPR001173">
    <property type="entry name" value="Glyco_trans_2-like"/>
</dbReference>
<sequence>MVPYFSIVISVFNKEDFIYNTINSVINQTYSDFELIIVNDGSSDSSEDIIKSFSDSRIRYIHQENQGAGSTRNNGIKLAKSNLIALLDGDDVWLPNYLESIFNAIKAFPNEHIYTTAIAHNYPKKIVPVTYNFSIDGGVSIKNYLKESLKHTILTSSSIVFKKSVLETTGLFDTSIKSGQDTDLWIRIGMHYPIVFVNQVLVHYTYSDSSLSNSTFNLKAKPKFDKYYLEEEKNKDLKKFIDKNRFSLAILSRLTGDKKSFEFYRSHLNVTNLKLSQRLLIDCPSWLLKLLLKVKTLKGKKVYYRPLNETKSS</sequence>
<organism evidence="2 3">
    <name type="scientific">Bizionia arctica</name>
    <dbReference type="NCBI Taxonomy" id="1495645"/>
    <lineage>
        <taxon>Bacteria</taxon>
        <taxon>Pseudomonadati</taxon>
        <taxon>Bacteroidota</taxon>
        <taxon>Flavobacteriia</taxon>
        <taxon>Flavobacteriales</taxon>
        <taxon>Flavobacteriaceae</taxon>
        <taxon>Bizionia</taxon>
    </lineage>
</organism>